<gene>
    <name evidence="1" type="ORF">H8S64_06065</name>
</gene>
<proteinExistence type="predicted"/>
<evidence type="ECO:0000313" key="2">
    <source>
        <dbReference type="Proteomes" id="UP000646484"/>
    </source>
</evidence>
<organism evidence="1 2">
    <name type="scientific">Butyricimonas hominis</name>
    <dbReference type="NCBI Taxonomy" id="2763032"/>
    <lineage>
        <taxon>Bacteria</taxon>
        <taxon>Pseudomonadati</taxon>
        <taxon>Bacteroidota</taxon>
        <taxon>Bacteroidia</taxon>
        <taxon>Bacteroidales</taxon>
        <taxon>Odoribacteraceae</taxon>
        <taxon>Butyricimonas</taxon>
    </lineage>
</organism>
<dbReference type="InterPro" id="IPR015017">
    <property type="entry name" value="DUF1904"/>
</dbReference>
<name>A0ABR7CY97_9BACT</name>
<dbReference type="InterPro" id="IPR014347">
    <property type="entry name" value="Tautomerase/MIF_sf"/>
</dbReference>
<dbReference type="SUPFAM" id="SSF55331">
    <property type="entry name" value="Tautomerase/MIF"/>
    <property type="match status" value="1"/>
</dbReference>
<dbReference type="Pfam" id="PF08921">
    <property type="entry name" value="DUF1904"/>
    <property type="match status" value="1"/>
</dbReference>
<keyword evidence="2" id="KW-1185">Reference proteome</keyword>
<reference evidence="1 2" key="1">
    <citation type="submission" date="2020-08" db="EMBL/GenBank/DDBJ databases">
        <title>Genome public.</title>
        <authorList>
            <person name="Liu C."/>
            <person name="Sun Q."/>
        </authorList>
    </citation>
    <scope>NUCLEOTIDE SEQUENCE [LARGE SCALE GENOMIC DNA]</scope>
    <source>
        <strain evidence="1 2">NSJ-56</strain>
    </source>
</reference>
<protein>
    <submittedName>
        <fullName evidence="1">DUF1904 family protein</fullName>
    </submittedName>
</protein>
<comment type="caution">
    <text evidence="1">The sequence shown here is derived from an EMBL/GenBank/DDBJ whole genome shotgun (WGS) entry which is preliminary data.</text>
</comment>
<dbReference type="Gene3D" id="3.30.429.10">
    <property type="entry name" value="Macrophage Migration Inhibitory Factor"/>
    <property type="match status" value="1"/>
</dbReference>
<dbReference type="RefSeq" id="WP_099292427.1">
    <property type="nucleotide sequence ID" value="NZ_JACOOH010000002.1"/>
</dbReference>
<evidence type="ECO:0000313" key="1">
    <source>
        <dbReference type="EMBL" id="MBC5620658.1"/>
    </source>
</evidence>
<dbReference type="EMBL" id="JACOOH010000002">
    <property type="protein sequence ID" value="MBC5620658.1"/>
    <property type="molecule type" value="Genomic_DNA"/>
</dbReference>
<dbReference type="Proteomes" id="UP000646484">
    <property type="component" value="Unassembled WGS sequence"/>
</dbReference>
<accession>A0ABR7CY97</accession>
<sequence>MPFLRFHAIEKEKLARVGERLISEIVSTLGCPRETVVLEVVHSSFVSGDEHLQAYPFVKIEYFERPKEQQDALAKIVYQSLQEAGYPESDVYFSFLSPERYYENGEVIK</sequence>